<dbReference type="Pfam" id="PF26192">
    <property type="entry name" value="RNF157-like_N"/>
    <property type="match status" value="1"/>
</dbReference>
<dbReference type="Pfam" id="PF13920">
    <property type="entry name" value="zf-C3HC4_3"/>
    <property type="match status" value="1"/>
</dbReference>
<dbReference type="PANTHER" id="PTHR22996">
    <property type="entry name" value="MAHOGUNIN"/>
    <property type="match status" value="1"/>
</dbReference>
<dbReference type="Proteomes" id="UP001152795">
    <property type="component" value="Unassembled WGS sequence"/>
</dbReference>
<sequence length="268" mass="30474">NKEGNIDENEADTYYIDFVFDADVKCFITVHYLAFEDLSSGHAVYTTNDSSLTSRVFEFEKGANQSFGKHGKFHLIQPSKFRECELIYSETTNHIPVVIHITASDEEYSGHSNITMANIEKLSDETYTIKLLKQKQMVDGLCYLLHEIYGLESKEETEEGEDKQTEISDDDYDDYTDENVVCVVCMSDTRDTLMLPCKHLCVCSDCASSLRSGSNNCPICRVPFHALLQLCAYQRASTNSKSQDPYSGYEKVDLFDALNAFNIVKRRE</sequence>
<evidence type="ECO:0000256" key="6">
    <source>
        <dbReference type="ARBA" id="ARBA00022786"/>
    </source>
</evidence>
<keyword evidence="4" id="KW-0479">Metal-binding</keyword>
<dbReference type="AlphaFoldDB" id="A0A6S7LTF0"/>
<proteinExistence type="predicted"/>
<evidence type="ECO:0000256" key="1">
    <source>
        <dbReference type="ARBA" id="ARBA00000900"/>
    </source>
</evidence>
<feature type="non-terminal residue" evidence="8">
    <location>
        <position position="268"/>
    </location>
</feature>
<evidence type="ECO:0000256" key="5">
    <source>
        <dbReference type="ARBA" id="ARBA00022771"/>
    </source>
</evidence>
<keyword evidence="6" id="KW-0833">Ubl conjugation pathway</keyword>
<evidence type="ECO:0000256" key="2">
    <source>
        <dbReference type="ARBA" id="ARBA00012483"/>
    </source>
</evidence>
<dbReference type="PANTHER" id="PTHR22996:SF0">
    <property type="entry name" value="RE60872P-RELATED"/>
    <property type="match status" value="1"/>
</dbReference>
<dbReference type="GO" id="GO:0005737">
    <property type="term" value="C:cytoplasm"/>
    <property type="evidence" value="ECO:0007669"/>
    <property type="project" value="TreeGrafter"/>
</dbReference>
<evidence type="ECO:0000313" key="8">
    <source>
        <dbReference type="EMBL" id="CAB4042489.1"/>
    </source>
</evidence>
<dbReference type="EC" id="2.3.2.27" evidence="2"/>
<dbReference type="InterPro" id="IPR013083">
    <property type="entry name" value="Znf_RING/FYVE/PHD"/>
</dbReference>
<keyword evidence="5" id="KW-0863">Zinc-finger</keyword>
<protein>
    <recommendedName>
        <fullName evidence="2">RING-type E3 ubiquitin transferase</fullName>
        <ecNumber evidence="2">2.3.2.27</ecNumber>
    </recommendedName>
</protein>
<dbReference type="PROSITE" id="PS50089">
    <property type="entry name" value="ZF_RING_2"/>
    <property type="match status" value="1"/>
</dbReference>
<dbReference type="GO" id="GO:0016567">
    <property type="term" value="P:protein ubiquitination"/>
    <property type="evidence" value="ECO:0007669"/>
    <property type="project" value="TreeGrafter"/>
</dbReference>
<evidence type="ECO:0000256" key="4">
    <source>
        <dbReference type="ARBA" id="ARBA00022723"/>
    </source>
</evidence>
<dbReference type="InterPro" id="IPR045194">
    <property type="entry name" value="MGRN1/RNF157-like"/>
</dbReference>
<gene>
    <name evidence="8" type="ORF">PACLA_8A042282</name>
</gene>
<feature type="non-terminal residue" evidence="8">
    <location>
        <position position="1"/>
    </location>
</feature>
<keyword evidence="3" id="KW-0808">Transferase</keyword>
<dbReference type="GO" id="GO:0008270">
    <property type="term" value="F:zinc ion binding"/>
    <property type="evidence" value="ECO:0007669"/>
    <property type="project" value="UniProtKB-KW"/>
</dbReference>
<comment type="catalytic activity">
    <reaction evidence="1">
        <text>S-ubiquitinyl-[E2 ubiquitin-conjugating enzyme]-L-cysteine + [acceptor protein]-L-lysine = [E2 ubiquitin-conjugating enzyme]-L-cysteine + N(6)-ubiquitinyl-[acceptor protein]-L-lysine.</text>
        <dbReference type="EC" id="2.3.2.27"/>
    </reaction>
</comment>
<organism evidence="8 9">
    <name type="scientific">Paramuricea clavata</name>
    <name type="common">Red gorgonian</name>
    <name type="synonym">Violescent sea-whip</name>
    <dbReference type="NCBI Taxonomy" id="317549"/>
    <lineage>
        <taxon>Eukaryota</taxon>
        <taxon>Metazoa</taxon>
        <taxon>Cnidaria</taxon>
        <taxon>Anthozoa</taxon>
        <taxon>Octocorallia</taxon>
        <taxon>Malacalcyonacea</taxon>
        <taxon>Plexauridae</taxon>
        <taxon>Paramuricea</taxon>
    </lineage>
</organism>
<dbReference type="EMBL" id="CACRXK020030221">
    <property type="protein sequence ID" value="CAB4042489.1"/>
    <property type="molecule type" value="Genomic_DNA"/>
</dbReference>
<dbReference type="SMART" id="SM00184">
    <property type="entry name" value="RING"/>
    <property type="match status" value="1"/>
</dbReference>
<evidence type="ECO:0000256" key="3">
    <source>
        <dbReference type="ARBA" id="ARBA00022679"/>
    </source>
</evidence>
<comment type="caution">
    <text evidence="8">The sequence shown here is derived from an EMBL/GenBank/DDBJ whole genome shotgun (WGS) entry which is preliminary data.</text>
</comment>
<evidence type="ECO:0000256" key="7">
    <source>
        <dbReference type="ARBA" id="ARBA00022833"/>
    </source>
</evidence>
<dbReference type="InterPro" id="IPR001841">
    <property type="entry name" value="Znf_RING"/>
</dbReference>
<name>A0A6S7LTF0_PARCT</name>
<dbReference type="Gene3D" id="3.30.40.10">
    <property type="entry name" value="Zinc/RING finger domain, C3HC4 (zinc finger)"/>
    <property type="match status" value="1"/>
</dbReference>
<dbReference type="InterPro" id="IPR058981">
    <property type="entry name" value="MGRN1/RNF157-like_N"/>
</dbReference>
<dbReference type="SUPFAM" id="SSF57850">
    <property type="entry name" value="RING/U-box"/>
    <property type="match status" value="1"/>
</dbReference>
<keyword evidence="9" id="KW-1185">Reference proteome</keyword>
<keyword evidence="7" id="KW-0862">Zinc</keyword>
<accession>A0A6S7LTF0</accession>
<evidence type="ECO:0000313" key="9">
    <source>
        <dbReference type="Proteomes" id="UP001152795"/>
    </source>
</evidence>
<dbReference type="OrthoDB" id="10014838at2759"/>
<reference evidence="8" key="1">
    <citation type="submission" date="2020-04" db="EMBL/GenBank/DDBJ databases">
        <authorList>
            <person name="Alioto T."/>
            <person name="Alioto T."/>
            <person name="Gomez Garrido J."/>
        </authorList>
    </citation>
    <scope>NUCLEOTIDE SEQUENCE</scope>
    <source>
        <strain evidence="8">A484AB</strain>
    </source>
</reference>
<dbReference type="GO" id="GO:0061630">
    <property type="term" value="F:ubiquitin protein ligase activity"/>
    <property type="evidence" value="ECO:0007669"/>
    <property type="project" value="UniProtKB-EC"/>
</dbReference>